<dbReference type="GeneID" id="7047476"/>
<keyword evidence="3 9" id="KW-0639">Primosome</keyword>
<name>B6K8B7_SCHJY</name>
<evidence type="ECO:0000256" key="7">
    <source>
        <dbReference type="ARBA" id="ARBA00022723"/>
    </source>
</evidence>
<dbReference type="AlphaFoldDB" id="B6K8B7"/>
<evidence type="ECO:0000256" key="6">
    <source>
        <dbReference type="ARBA" id="ARBA00022705"/>
    </source>
</evidence>
<dbReference type="OMA" id="NVTRGFN"/>
<dbReference type="HOGENOM" id="CLU_028288_1_0_1"/>
<dbReference type="GO" id="GO:0005658">
    <property type="term" value="C:alpha DNA polymerase:primase complex"/>
    <property type="evidence" value="ECO:0000318"/>
    <property type="project" value="GO_Central"/>
</dbReference>
<dbReference type="NCBIfam" id="TIGR00335">
    <property type="entry name" value="primase_sml"/>
    <property type="match status" value="1"/>
</dbReference>
<dbReference type="Gene3D" id="3.90.920.10">
    <property type="entry name" value="DNA primase, PRIM domain"/>
    <property type="match status" value="1"/>
</dbReference>
<dbReference type="eggNOG" id="KOG2851">
    <property type="taxonomic scope" value="Eukaryota"/>
</dbReference>
<gene>
    <name evidence="11" type="primary">spp1</name>
    <name evidence="10" type="ORF">SJAG_04994</name>
</gene>
<dbReference type="InterPro" id="IPR014052">
    <property type="entry name" value="DNA_primase_ssu_euk/arc"/>
</dbReference>
<dbReference type="Proteomes" id="UP000001744">
    <property type="component" value="Unassembled WGS sequence"/>
</dbReference>
<keyword evidence="6 9" id="KW-0235">DNA replication</keyword>
<accession>B6K8B7</accession>
<evidence type="ECO:0000256" key="4">
    <source>
        <dbReference type="ARBA" id="ARBA00022679"/>
    </source>
</evidence>
<dbReference type="InterPro" id="IPR002755">
    <property type="entry name" value="DNA_primase_S"/>
</dbReference>
<dbReference type="RefSeq" id="XP_002176064.1">
    <property type="nucleotide sequence ID" value="XM_002176028.2"/>
</dbReference>
<dbReference type="EC" id="2.7.7.-" evidence="9"/>
<keyword evidence="8" id="KW-0804">Transcription</keyword>
<dbReference type="CDD" id="cd04860">
    <property type="entry name" value="AE_Prim_S"/>
    <property type="match status" value="1"/>
</dbReference>
<dbReference type="JaponicusDB" id="SJAG_04994">
    <property type="gene designation" value="spp1"/>
</dbReference>
<dbReference type="EMBL" id="KE651167">
    <property type="protein sequence ID" value="EEB09771.1"/>
    <property type="molecule type" value="Genomic_DNA"/>
</dbReference>
<evidence type="ECO:0000313" key="12">
    <source>
        <dbReference type="Proteomes" id="UP000001744"/>
    </source>
</evidence>
<dbReference type="Pfam" id="PF01896">
    <property type="entry name" value="DNA_primase_S"/>
    <property type="match status" value="1"/>
</dbReference>
<keyword evidence="5" id="KW-0548">Nucleotidyltransferase</keyword>
<dbReference type="FunFam" id="3.90.920.10:FF:000002">
    <property type="entry name" value="DNA primase"/>
    <property type="match status" value="1"/>
</dbReference>
<dbReference type="GO" id="GO:0006269">
    <property type="term" value="P:DNA replication, synthesis of primer"/>
    <property type="evidence" value="ECO:0000318"/>
    <property type="project" value="GO_Central"/>
</dbReference>
<protein>
    <recommendedName>
        <fullName evidence="9">DNA primase</fullName>
        <ecNumber evidence="9">2.7.7.-</ecNumber>
    </recommendedName>
</protein>
<keyword evidence="7" id="KW-0479">Metal-binding</keyword>
<dbReference type="GO" id="GO:0003899">
    <property type="term" value="F:DNA-directed RNA polymerase activity"/>
    <property type="evidence" value="ECO:0000318"/>
    <property type="project" value="GO_Central"/>
</dbReference>
<dbReference type="GO" id="GO:0046872">
    <property type="term" value="F:metal ion binding"/>
    <property type="evidence" value="ECO:0007669"/>
    <property type="project" value="UniProtKB-KW"/>
</dbReference>
<dbReference type="STRING" id="402676.B6K8B7"/>
<keyword evidence="4 9" id="KW-0808">Transferase</keyword>
<sequence length="421" mass="48485">MDGEEDENLDELIASGQLDELVQKEYVDKEMMTQYYKHLFPWKLLFQWLNHGVIPSNDFTHREFAFTLQNDAYLRYLSFPTFDDLKKEAVQMTPSRFEIGPVYSANPRDRKTLKKASFKPLEKELVFDIDMTDYDDVRTCCSKANVCPKCWLFMTVAMKVLDTTFREDFGFEHILWVYSGRRGIHAWICDEKARQLDDRGRRMIAGYLQVVVGDVQGGVRVNGLKRPLHPFISRSLELLSESFAQTILREQDPWRSEEGAERLLKALPDKGLVAALRKKWSVDLERPSISKWADIDSVASAGVSKTLDPVTLKNAKQDIVLSYMYPRLDVEVSKHLNHLLKSPFCVHPGTGRICVPIRMEDAGSFNPLEVPVLQTLLQELDEKGDVEKTSLNSYISHFRGFCNQLLAETSRKKRKQGDMTF</sequence>
<evidence type="ECO:0000256" key="5">
    <source>
        <dbReference type="ARBA" id="ARBA00022695"/>
    </source>
</evidence>
<evidence type="ECO:0000313" key="11">
    <source>
        <dbReference type="JaponicusDB" id="SJAG_04994"/>
    </source>
</evidence>
<proteinExistence type="inferred from homology"/>
<dbReference type="PANTHER" id="PTHR10536">
    <property type="entry name" value="DNA PRIMASE SMALL SUBUNIT"/>
    <property type="match status" value="1"/>
</dbReference>
<evidence type="ECO:0000256" key="9">
    <source>
        <dbReference type="RuleBase" id="RU003514"/>
    </source>
</evidence>
<comment type="similarity">
    <text evidence="1 9">Belongs to the eukaryotic-type primase small subunit family.</text>
</comment>
<dbReference type="VEuPathDB" id="FungiDB:SJAG_04994"/>
<dbReference type="GO" id="GO:0005737">
    <property type="term" value="C:cytoplasm"/>
    <property type="evidence" value="ECO:0007669"/>
    <property type="project" value="EnsemblFungi"/>
</dbReference>
<dbReference type="SUPFAM" id="SSF56747">
    <property type="entry name" value="Prim-pol domain"/>
    <property type="match status" value="1"/>
</dbReference>
<dbReference type="GO" id="GO:0006270">
    <property type="term" value="P:DNA replication initiation"/>
    <property type="evidence" value="ECO:0007669"/>
    <property type="project" value="EnsemblFungi"/>
</dbReference>
<evidence type="ECO:0000256" key="1">
    <source>
        <dbReference type="ARBA" id="ARBA00009762"/>
    </source>
</evidence>
<organism evidence="10 12">
    <name type="scientific">Schizosaccharomyces japonicus (strain yFS275 / FY16936)</name>
    <name type="common">Fission yeast</name>
    <dbReference type="NCBI Taxonomy" id="402676"/>
    <lineage>
        <taxon>Eukaryota</taxon>
        <taxon>Fungi</taxon>
        <taxon>Dikarya</taxon>
        <taxon>Ascomycota</taxon>
        <taxon>Taphrinomycotina</taxon>
        <taxon>Schizosaccharomycetes</taxon>
        <taxon>Schizosaccharomycetales</taxon>
        <taxon>Schizosaccharomycetaceae</taxon>
        <taxon>Schizosaccharomyces</taxon>
    </lineage>
</organism>
<evidence type="ECO:0000256" key="3">
    <source>
        <dbReference type="ARBA" id="ARBA00022515"/>
    </source>
</evidence>
<evidence type="ECO:0000256" key="8">
    <source>
        <dbReference type="ARBA" id="ARBA00023163"/>
    </source>
</evidence>
<dbReference type="GO" id="GO:0000785">
    <property type="term" value="C:chromatin"/>
    <property type="evidence" value="ECO:0007669"/>
    <property type="project" value="EnsemblFungi"/>
</dbReference>
<keyword evidence="2 9" id="KW-0240">DNA-directed RNA polymerase</keyword>
<dbReference type="OrthoDB" id="19606at2759"/>
<evidence type="ECO:0000313" key="10">
    <source>
        <dbReference type="EMBL" id="EEB09771.1"/>
    </source>
</evidence>
<evidence type="ECO:0000256" key="2">
    <source>
        <dbReference type="ARBA" id="ARBA00022478"/>
    </source>
</evidence>
<keyword evidence="12" id="KW-1185">Reference proteome</keyword>
<reference evidence="10 12" key="1">
    <citation type="journal article" date="2011" name="Science">
        <title>Comparative functional genomics of the fission yeasts.</title>
        <authorList>
            <person name="Rhind N."/>
            <person name="Chen Z."/>
            <person name="Yassour M."/>
            <person name="Thompson D.A."/>
            <person name="Haas B.J."/>
            <person name="Habib N."/>
            <person name="Wapinski I."/>
            <person name="Roy S."/>
            <person name="Lin M.F."/>
            <person name="Heiman D.I."/>
            <person name="Young S.K."/>
            <person name="Furuya K."/>
            <person name="Guo Y."/>
            <person name="Pidoux A."/>
            <person name="Chen H.M."/>
            <person name="Robbertse B."/>
            <person name="Goldberg J.M."/>
            <person name="Aoki K."/>
            <person name="Bayne E.H."/>
            <person name="Berlin A.M."/>
            <person name="Desjardins C.A."/>
            <person name="Dobbs E."/>
            <person name="Dukaj L."/>
            <person name="Fan L."/>
            <person name="FitzGerald M.G."/>
            <person name="French C."/>
            <person name="Gujja S."/>
            <person name="Hansen K."/>
            <person name="Keifenheim D."/>
            <person name="Levin J.Z."/>
            <person name="Mosher R.A."/>
            <person name="Mueller C.A."/>
            <person name="Pfiffner J."/>
            <person name="Priest M."/>
            <person name="Russ C."/>
            <person name="Smialowska A."/>
            <person name="Swoboda P."/>
            <person name="Sykes S.M."/>
            <person name="Vaughn M."/>
            <person name="Vengrova S."/>
            <person name="Yoder R."/>
            <person name="Zeng Q."/>
            <person name="Allshire R."/>
            <person name="Baulcombe D."/>
            <person name="Birren B.W."/>
            <person name="Brown W."/>
            <person name="Ekwall K."/>
            <person name="Kellis M."/>
            <person name="Leatherwood J."/>
            <person name="Levin H."/>
            <person name="Margalit H."/>
            <person name="Martienssen R."/>
            <person name="Nieduszynski C.A."/>
            <person name="Spatafora J.W."/>
            <person name="Friedman N."/>
            <person name="Dalgaard J.Z."/>
            <person name="Baumann P."/>
            <person name="Niki H."/>
            <person name="Regev A."/>
            <person name="Nusbaum C."/>
        </authorList>
    </citation>
    <scope>NUCLEOTIDE SEQUENCE [LARGE SCALE GENOMIC DNA]</scope>
    <source>
        <strain evidence="12">yFS275 / FY16936</strain>
    </source>
</reference>